<dbReference type="PANTHER" id="PTHR24031">
    <property type="entry name" value="RNA HELICASE"/>
    <property type="match status" value="1"/>
</dbReference>
<organism evidence="11 12">
    <name type="scientific">Cichlidogyrus casuarinus</name>
    <dbReference type="NCBI Taxonomy" id="1844966"/>
    <lineage>
        <taxon>Eukaryota</taxon>
        <taxon>Metazoa</taxon>
        <taxon>Spiralia</taxon>
        <taxon>Lophotrochozoa</taxon>
        <taxon>Platyhelminthes</taxon>
        <taxon>Monogenea</taxon>
        <taxon>Monopisthocotylea</taxon>
        <taxon>Dactylogyridea</taxon>
        <taxon>Ancyrocephalidae</taxon>
        <taxon>Cichlidogyrus</taxon>
    </lineage>
</organism>
<dbReference type="InterPro" id="IPR000629">
    <property type="entry name" value="RNA-helicase_DEAD-box_CS"/>
</dbReference>
<dbReference type="GO" id="GO:0005524">
    <property type="term" value="F:ATP binding"/>
    <property type="evidence" value="ECO:0007669"/>
    <property type="project" value="UniProtKB-UniRule"/>
</dbReference>
<proteinExistence type="inferred from homology"/>
<keyword evidence="4 6" id="KW-0067">ATP-binding</keyword>
<evidence type="ECO:0000256" key="7">
    <source>
        <dbReference type="RuleBase" id="RU365068"/>
    </source>
</evidence>
<dbReference type="AlphaFoldDB" id="A0ABD2Q328"/>
<dbReference type="Pfam" id="PF00270">
    <property type="entry name" value="DEAD"/>
    <property type="match status" value="1"/>
</dbReference>
<feature type="region of interest" description="Disordered" evidence="8">
    <location>
        <begin position="17"/>
        <end position="67"/>
    </location>
</feature>
<comment type="similarity">
    <text evidence="6">Belongs to the DEAD box helicase family.</text>
</comment>
<feature type="compositionally biased region" description="Basic and acidic residues" evidence="8">
    <location>
        <begin position="353"/>
        <end position="365"/>
    </location>
</feature>
<evidence type="ECO:0000256" key="6">
    <source>
        <dbReference type="RuleBase" id="RU000492"/>
    </source>
</evidence>
<evidence type="ECO:0000313" key="12">
    <source>
        <dbReference type="Proteomes" id="UP001626550"/>
    </source>
</evidence>
<feature type="domain" description="Helicase ATP-binding" evidence="9">
    <location>
        <begin position="94"/>
        <end position="302"/>
    </location>
</feature>
<comment type="function">
    <text evidence="7">RNA helicase.</text>
</comment>
<dbReference type="EC" id="3.6.4.13" evidence="7"/>
<comment type="caution">
    <text evidence="11">The sequence shown here is derived from an EMBL/GenBank/DDBJ whole genome shotgun (WGS) entry which is preliminary data.</text>
</comment>
<dbReference type="EMBL" id="JBJKFK010001121">
    <property type="protein sequence ID" value="KAL3314025.1"/>
    <property type="molecule type" value="Genomic_DNA"/>
</dbReference>
<gene>
    <name evidence="11" type="primary">DDX24</name>
    <name evidence="11" type="ORF">Ciccas_007363</name>
</gene>
<feature type="non-terminal residue" evidence="11">
    <location>
        <position position="1"/>
    </location>
</feature>
<dbReference type="SUPFAM" id="SSF52540">
    <property type="entry name" value="P-loop containing nucleoside triphosphate hydrolases"/>
    <property type="match status" value="1"/>
</dbReference>
<comment type="catalytic activity">
    <reaction evidence="7">
        <text>ATP + H2O = ADP + phosphate + H(+)</text>
        <dbReference type="Rhea" id="RHEA:13065"/>
        <dbReference type="ChEBI" id="CHEBI:15377"/>
        <dbReference type="ChEBI" id="CHEBI:15378"/>
        <dbReference type="ChEBI" id="CHEBI:30616"/>
        <dbReference type="ChEBI" id="CHEBI:43474"/>
        <dbReference type="ChEBI" id="CHEBI:456216"/>
        <dbReference type="EC" id="3.6.4.13"/>
    </reaction>
</comment>
<dbReference type="GO" id="GO:0003723">
    <property type="term" value="F:RNA binding"/>
    <property type="evidence" value="ECO:0007669"/>
    <property type="project" value="UniProtKB-UniRule"/>
</dbReference>
<evidence type="ECO:0000256" key="4">
    <source>
        <dbReference type="ARBA" id="ARBA00022840"/>
    </source>
</evidence>
<reference evidence="11 12" key="1">
    <citation type="submission" date="2024-11" db="EMBL/GenBank/DDBJ databases">
        <title>Adaptive evolution of stress response genes in parasites aligns with host niche diversity.</title>
        <authorList>
            <person name="Hahn C."/>
            <person name="Resl P."/>
        </authorList>
    </citation>
    <scope>NUCLEOTIDE SEQUENCE [LARGE SCALE GENOMIC DNA]</scope>
    <source>
        <strain evidence="11">EGGRZ-B1_66</strain>
        <tissue evidence="11">Body</tissue>
    </source>
</reference>
<dbReference type="GO" id="GO:0016787">
    <property type="term" value="F:hydrolase activity"/>
    <property type="evidence" value="ECO:0007669"/>
    <property type="project" value="UniProtKB-KW"/>
</dbReference>
<dbReference type="InterPro" id="IPR014001">
    <property type="entry name" value="Helicase_ATP-bd"/>
</dbReference>
<evidence type="ECO:0000313" key="11">
    <source>
        <dbReference type="EMBL" id="KAL3314025.1"/>
    </source>
</evidence>
<dbReference type="InterPro" id="IPR027417">
    <property type="entry name" value="P-loop_NTPase"/>
</dbReference>
<dbReference type="SMART" id="SM00487">
    <property type="entry name" value="DEXDc"/>
    <property type="match status" value="1"/>
</dbReference>
<keyword evidence="3 6" id="KW-0347">Helicase</keyword>
<name>A0ABD2Q328_9PLAT</name>
<evidence type="ECO:0000256" key="8">
    <source>
        <dbReference type="SAM" id="MobiDB-lite"/>
    </source>
</evidence>
<keyword evidence="2 6" id="KW-0378">Hydrolase</keyword>
<dbReference type="Proteomes" id="UP001626550">
    <property type="component" value="Unassembled WGS sequence"/>
</dbReference>
<dbReference type="CDD" id="cd18787">
    <property type="entry name" value="SF2_C_DEAD"/>
    <property type="match status" value="1"/>
</dbReference>
<evidence type="ECO:0000256" key="5">
    <source>
        <dbReference type="ARBA" id="ARBA00022884"/>
    </source>
</evidence>
<dbReference type="PROSITE" id="PS51194">
    <property type="entry name" value="HELICASE_CTER"/>
    <property type="match status" value="1"/>
</dbReference>
<dbReference type="PROSITE" id="PS00039">
    <property type="entry name" value="DEAD_ATP_HELICASE"/>
    <property type="match status" value="1"/>
</dbReference>
<comment type="domain">
    <text evidence="7">The Q motif is unique to and characteristic of the DEAD box family of RNA helicases and controls ATP binding and hydrolysis.</text>
</comment>
<keyword evidence="1 6" id="KW-0547">Nucleotide-binding</keyword>
<dbReference type="Pfam" id="PF00271">
    <property type="entry name" value="Helicase_C"/>
    <property type="match status" value="1"/>
</dbReference>
<protein>
    <recommendedName>
        <fullName evidence="7">ATP-dependent RNA helicase</fullName>
        <ecNumber evidence="7">3.6.4.13</ecNumber>
    </recommendedName>
</protein>
<evidence type="ECO:0000256" key="1">
    <source>
        <dbReference type="ARBA" id="ARBA00022741"/>
    </source>
</evidence>
<dbReference type="SMART" id="SM00490">
    <property type="entry name" value="HELICc"/>
    <property type="match status" value="1"/>
</dbReference>
<feature type="domain" description="Helicase C-terminal" evidence="10">
    <location>
        <begin position="389"/>
        <end position="561"/>
    </location>
</feature>
<dbReference type="InterPro" id="IPR011545">
    <property type="entry name" value="DEAD/DEAH_box_helicase_dom"/>
</dbReference>
<dbReference type="Gene3D" id="3.40.50.300">
    <property type="entry name" value="P-loop containing nucleotide triphosphate hydrolases"/>
    <property type="match status" value="2"/>
</dbReference>
<accession>A0ABD2Q328</accession>
<evidence type="ECO:0000256" key="2">
    <source>
        <dbReference type="ARBA" id="ARBA00022801"/>
    </source>
</evidence>
<dbReference type="PROSITE" id="PS51192">
    <property type="entry name" value="HELICASE_ATP_BIND_1"/>
    <property type="match status" value="1"/>
</dbReference>
<feature type="region of interest" description="Disordered" evidence="8">
    <location>
        <begin position="344"/>
        <end position="367"/>
    </location>
</feature>
<evidence type="ECO:0000256" key="3">
    <source>
        <dbReference type="ARBA" id="ARBA00022806"/>
    </source>
</evidence>
<dbReference type="InterPro" id="IPR001650">
    <property type="entry name" value="Helicase_C-like"/>
</dbReference>
<evidence type="ECO:0000259" key="9">
    <source>
        <dbReference type="PROSITE" id="PS51192"/>
    </source>
</evidence>
<dbReference type="GO" id="GO:0003724">
    <property type="term" value="F:RNA helicase activity"/>
    <property type="evidence" value="ECO:0007669"/>
    <property type="project" value="UniProtKB-EC"/>
</dbReference>
<keyword evidence="5 7" id="KW-0694">RNA-binding</keyword>
<evidence type="ECO:0000259" key="10">
    <source>
        <dbReference type="PROSITE" id="PS51194"/>
    </source>
</evidence>
<sequence length="674" mass="75894">GSGKTLAFGVPLLAHIFQHKSSQLPTESSDNDSSSGEEEEEEADEDPDTDKEEEENESGPVAKKQRFTGQDVDLADLNCIEELNPETGEVKSCIPLYDDMHFAGAGPSKNPVTGLIVLPTRELAIQVQDHLRIYARYLSPEVSVLALVGGISIDKQQRLLRKRPDVIVATPGRLWELLRQQNEHLLSMQGNLKCLVIDEADRLLENQHFEELRKILRFIYSTKSTEEVDEMKGTGNPNPEKKPSKIKIDFGNLSKTQKRKMEQRKAAIKSDKPKIQVLVFSATLTFVHKDALQPGGHKRQIKGKPYQHQTKELKLDLLREQIGMSDKCLVVDLSDKMEALVESQMLKSAPNTKPEKKQDKKEKQHGVLGPSSLEEYRLLCQEKPEKDSRLLWLLFCYRNKARALGLPNQRVIVFVNSKANLRRLNGLFRVLDQSGAFSTKDNSVPCVNHLHADMSQKQRLKAVERFQNDDRGILLASDVASRGLDLAGDARSESGVAFVVHFEVPHTAELYIHRRGRAARAGRKGISVLLMEPSDGAKWRKLCQNLDRGEKELPSLNNMAEGKELVDCEAIVEAASKIDITQNRANKQASQTEWFLNAAKEADLELDERDLRQSLSHAVFDDENGGLQQARSKKHKKKNQLDFAKSDLRNLIQVIKTGSSKKRRFIAELHGKEV</sequence>
<keyword evidence="12" id="KW-1185">Reference proteome</keyword>
<feature type="compositionally biased region" description="Acidic residues" evidence="8">
    <location>
        <begin position="35"/>
        <end position="57"/>
    </location>
</feature>